<feature type="transmembrane region" description="Helical" evidence="5">
    <location>
        <begin position="390"/>
        <end position="412"/>
    </location>
</feature>
<gene>
    <name evidence="7" type="ORF">JOM49_005321</name>
</gene>
<feature type="transmembrane region" description="Helical" evidence="5">
    <location>
        <begin position="269"/>
        <end position="286"/>
    </location>
</feature>
<feature type="transmembrane region" description="Helical" evidence="5">
    <location>
        <begin position="27"/>
        <end position="50"/>
    </location>
</feature>
<feature type="transmembrane region" description="Helical" evidence="5">
    <location>
        <begin position="237"/>
        <end position="257"/>
    </location>
</feature>
<feature type="domain" description="Major facilitator superfamily (MFS) profile" evidence="6">
    <location>
        <begin position="24"/>
        <end position="415"/>
    </location>
</feature>
<dbReference type="InterPro" id="IPR011701">
    <property type="entry name" value="MFS"/>
</dbReference>
<comment type="subcellular location">
    <subcellularLocation>
        <location evidence="1">Cell membrane</location>
        <topology evidence="1">Multi-pass membrane protein</topology>
    </subcellularLocation>
</comment>
<dbReference type="Proteomes" id="UP000741013">
    <property type="component" value="Unassembled WGS sequence"/>
</dbReference>
<dbReference type="SUPFAM" id="SSF103473">
    <property type="entry name" value="MFS general substrate transporter"/>
    <property type="match status" value="1"/>
</dbReference>
<reference evidence="7 8" key="1">
    <citation type="submission" date="2021-03" db="EMBL/GenBank/DDBJ databases">
        <title>Sequencing the genomes of 1000 actinobacteria strains.</title>
        <authorList>
            <person name="Klenk H.-P."/>
        </authorList>
    </citation>
    <scope>NUCLEOTIDE SEQUENCE [LARGE SCALE GENOMIC DNA]</scope>
    <source>
        <strain evidence="7 8">DSM 45510</strain>
    </source>
</reference>
<evidence type="ECO:0000256" key="5">
    <source>
        <dbReference type="SAM" id="Phobius"/>
    </source>
</evidence>
<dbReference type="PANTHER" id="PTHR23534:SF1">
    <property type="entry name" value="MAJOR FACILITATOR SUPERFAMILY PROTEIN"/>
    <property type="match status" value="1"/>
</dbReference>
<feature type="transmembrane region" description="Helical" evidence="5">
    <location>
        <begin position="181"/>
        <end position="206"/>
    </location>
</feature>
<evidence type="ECO:0000256" key="1">
    <source>
        <dbReference type="ARBA" id="ARBA00004651"/>
    </source>
</evidence>
<feature type="transmembrane region" description="Helical" evidence="5">
    <location>
        <begin position="325"/>
        <end position="344"/>
    </location>
</feature>
<comment type="caution">
    <text evidence="7">The sequence shown here is derived from an EMBL/GenBank/DDBJ whole genome shotgun (WGS) entry which is preliminary data.</text>
</comment>
<dbReference type="PANTHER" id="PTHR23534">
    <property type="entry name" value="MFS PERMEASE"/>
    <property type="match status" value="1"/>
</dbReference>
<dbReference type="InterPro" id="IPR020846">
    <property type="entry name" value="MFS_dom"/>
</dbReference>
<sequence>MNSTTPPSTVNLAGTAPDAVQRRVLTVVFYSQILSGAGLAAGITVGALLAQDMLGSAGLAGLPSALYTAGSALAAVAVGRLTQARGRRPGLAAGYLAGAVGSVGVVLAAVLTNPALLFAALFVYGAGTATNLQARYAGADLAEPTHRARALSTVLVATTLGGVVGPNLAAPTGDLASAIGIPYLAGPFMLAAVAYGAAALVLAVWLRPDPLLVARTRHLNRAAAAAAVPKRARRGGLVFGAVVMVLTQLVMVAIMTMTPVHMHRHGHGAAASGFVIAMHVAAMYLPSPLTGRLVDRFGPGRIAAASGITLLAAGVLAATAPADSVTVLTVALALLGLGWNFGLISGTTVITETVPLATRAKTQGVVDVAIAIAGATGGMASGLVTAATSFPVLAVGGGMLALLILPALPLLAKDR</sequence>
<evidence type="ECO:0000256" key="4">
    <source>
        <dbReference type="ARBA" id="ARBA00023136"/>
    </source>
</evidence>
<dbReference type="Pfam" id="PF07690">
    <property type="entry name" value="MFS_1"/>
    <property type="match status" value="1"/>
</dbReference>
<feature type="transmembrane region" description="Helical" evidence="5">
    <location>
        <begin position="150"/>
        <end position="169"/>
    </location>
</feature>
<evidence type="ECO:0000313" key="7">
    <source>
        <dbReference type="EMBL" id="MBP2183795.1"/>
    </source>
</evidence>
<protein>
    <submittedName>
        <fullName evidence="7">MFS family permease</fullName>
    </submittedName>
</protein>
<keyword evidence="3 5" id="KW-1133">Transmembrane helix</keyword>
<dbReference type="PROSITE" id="PS50850">
    <property type="entry name" value="MFS"/>
    <property type="match status" value="1"/>
</dbReference>
<organism evidence="7 8">
    <name type="scientific">Amycolatopsis magusensis</name>
    <dbReference type="NCBI Taxonomy" id="882444"/>
    <lineage>
        <taxon>Bacteria</taxon>
        <taxon>Bacillati</taxon>
        <taxon>Actinomycetota</taxon>
        <taxon>Actinomycetes</taxon>
        <taxon>Pseudonocardiales</taxon>
        <taxon>Pseudonocardiaceae</taxon>
        <taxon>Amycolatopsis</taxon>
    </lineage>
</organism>
<feature type="transmembrane region" description="Helical" evidence="5">
    <location>
        <begin position="90"/>
        <end position="111"/>
    </location>
</feature>
<keyword evidence="8" id="KW-1185">Reference proteome</keyword>
<evidence type="ECO:0000256" key="3">
    <source>
        <dbReference type="ARBA" id="ARBA00022989"/>
    </source>
</evidence>
<evidence type="ECO:0000256" key="2">
    <source>
        <dbReference type="ARBA" id="ARBA00022692"/>
    </source>
</evidence>
<keyword evidence="2 5" id="KW-0812">Transmembrane</keyword>
<evidence type="ECO:0000259" key="6">
    <source>
        <dbReference type="PROSITE" id="PS50850"/>
    </source>
</evidence>
<proteinExistence type="predicted"/>
<keyword evidence="4 5" id="KW-0472">Membrane</keyword>
<accession>A0ABS4PWK3</accession>
<dbReference type="InterPro" id="IPR036259">
    <property type="entry name" value="MFS_trans_sf"/>
</dbReference>
<name>A0ABS4PWK3_9PSEU</name>
<feature type="transmembrane region" description="Helical" evidence="5">
    <location>
        <begin position="117"/>
        <end position="138"/>
    </location>
</feature>
<feature type="transmembrane region" description="Helical" evidence="5">
    <location>
        <begin position="298"/>
        <end position="319"/>
    </location>
</feature>
<dbReference type="EMBL" id="JAGGMS010000001">
    <property type="protein sequence ID" value="MBP2183795.1"/>
    <property type="molecule type" value="Genomic_DNA"/>
</dbReference>
<feature type="transmembrane region" description="Helical" evidence="5">
    <location>
        <begin position="56"/>
        <end position="78"/>
    </location>
</feature>
<dbReference type="Gene3D" id="1.20.1250.20">
    <property type="entry name" value="MFS general substrate transporter like domains"/>
    <property type="match status" value="1"/>
</dbReference>
<feature type="transmembrane region" description="Helical" evidence="5">
    <location>
        <begin position="365"/>
        <end position="384"/>
    </location>
</feature>
<evidence type="ECO:0000313" key="8">
    <source>
        <dbReference type="Proteomes" id="UP000741013"/>
    </source>
</evidence>